<reference evidence="6 7" key="1">
    <citation type="submission" date="2016-10" db="EMBL/GenBank/DDBJ databases">
        <authorList>
            <person name="de Groot N.N."/>
        </authorList>
    </citation>
    <scope>NUCLEOTIDE SEQUENCE [LARGE SCALE GENOMIC DNA]</scope>
    <source>
        <strain evidence="6 7">DSM 21650</strain>
    </source>
</reference>
<dbReference type="RefSeq" id="WP_176967857.1">
    <property type="nucleotide sequence ID" value="NZ_FNQE01000006.1"/>
</dbReference>
<feature type="domain" description="HTH LytTR-type" evidence="5">
    <location>
        <begin position="135"/>
        <end position="237"/>
    </location>
</feature>
<gene>
    <name evidence="6" type="ORF">SAMN05660462_00801</name>
</gene>
<dbReference type="InterPro" id="IPR001789">
    <property type="entry name" value="Sig_transdc_resp-reg_receiver"/>
</dbReference>
<name>A0A1H3ME65_9FIRM</name>
<sequence>MLNILICDDDNYTVRVLEKVIEETEGVKEIFLASNGEEAVEIVKNNDIDIAFMDIDMPIMDGLEAAKVMVSIEEDLKIVFITAYRDYACDSYEVKALDYILKPIDFSRVKKNIERIMKEASASRQEKTLIPNNLLIIKEKQDYHMINMPEINYIEKEHNLLVINTIDKKYYTNLTLSEIEKKLTSNFLRTHKSYIVNLKNIQRIEPYGDSSFIIYFKNTDELSNALITKEKMKLLQL</sequence>
<feature type="domain" description="Response regulatory" evidence="4">
    <location>
        <begin position="3"/>
        <end position="117"/>
    </location>
</feature>
<accession>A0A1H3ME65</accession>
<organism evidence="6 7">
    <name type="scientific">Proteiniborus ethanoligenes</name>
    <dbReference type="NCBI Taxonomy" id="415015"/>
    <lineage>
        <taxon>Bacteria</taxon>
        <taxon>Bacillati</taxon>
        <taxon>Bacillota</taxon>
        <taxon>Clostridia</taxon>
        <taxon>Eubacteriales</taxon>
        <taxon>Proteiniborus</taxon>
    </lineage>
</organism>
<evidence type="ECO:0000256" key="2">
    <source>
        <dbReference type="ARBA" id="ARBA00024867"/>
    </source>
</evidence>
<proteinExistence type="predicted"/>
<comment type="function">
    <text evidence="2">May play the central regulatory role in sporulation. It may be an element of the effector pathway responsible for the activation of sporulation genes in response to nutritional stress. Spo0A may act in concert with spo0H (a sigma factor) to control the expression of some genes that are critical to the sporulation process.</text>
</comment>
<dbReference type="Pfam" id="PF04397">
    <property type="entry name" value="LytTR"/>
    <property type="match status" value="1"/>
</dbReference>
<evidence type="ECO:0000256" key="3">
    <source>
        <dbReference type="PROSITE-ProRule" id="PRU00169"/>
    </source>
</evidence>
<dbReference type="InterPro" id="IPR011006">
    <property type="entry name" value="CheY-like_superfamily"/>
</dbReference>
<dbReference type="STRING" id="415015.SAMN05660462_00801"/>
<dbReference type="PROSITE" id="PS50110">
    <property type="entry name" value="RESPONSE_REGULATORY"/>
    <property type="match status" value="1"/>
</dbReference>
<dbReference type="GO" id="GO:0003677">
    <property type="term" value="F:DNA binding"/>
    <property type="evidence" value="ECO:0007669"/>
    <property type="project" value="InterPro"/>
</dbReference>
<dbReference type="GO" id="GO:0000156">
    <property type="term" value="F:phosphorelay response regulator activity"/>
    <property type="evidence" value="ECO:0007669"/>
    <property type="project" value="InterPro"/>
</dbReference>
<evidence type="ECO:0000259" key="4">
    <source>
        <dbReference type="PROSITE" id="PS50110"/>
    </source>
</evidence>
<dbReference type="PANTHER" id="PTHR37299">
    <property type="entry name" value="TRANSCRIPTIONAL REGULATOR-RELATED"/>
    <property type="match status" value="1"/>
</dbReference>
<dbReference type="Gene3D" id="3.40.50.2300">
    <property type="match status" value="1"/>
</dbReference>
<dbReference type="SMART" id="SM00448">
    <property type="entry name" value="REC"/>
    <property type="match status" value="1"/>
</dbReference>
<dbReference type="InterPro" id="IPR007492">
    <property type="entry name" value="LytTR_DNA-bd_dom"/>
</dbReference>
<protein>
    <recommendedName>
        <fullName evidence="1">Stage 0 sporulation protein A homolog</fullName>
    </recommendedName>
</protein>
<dbReference type="Pfam" id="PF00072">
    <property type="entry name" value="Response_reg"/>
    <property type="match status" value="1"/>
</dbReference>
<dbReference type="SMART" id="SM00850">
    <property type="entry name" value="LytTR"/>
    <property type="match status" value="1"/>
</dbReference>
<dbReference type="PROSITE" id="PS50930">
    <property type="entry name" value="HTH_LYTTR"/>
    <property type="match status" value="1"/>
</dbReference>
<dbReference type="Gene3D" id="2.40.50.1020">
    <property type="entry name" value="LytTr DNA-binding domain"/>
    <property type="match status" value="1"/>
</dbReference>
<dbReference type="EMBL" id="FNQE01000006">
    <property type="protein sequence ID" value="SDY74604.1"/>
    <property type="molecule type" value="Genomic_DNA"/>
</dbReference>
<evidence type="ECO:0000256" key="1">
    <source>
        <dbReference type="ARBA" id="ARBA00018672"/>
    </source>
</evidence>
<dbReference type="InterPro" id="IPR046947">
    <property type="entry name" value="LytR-like"/>
</dbReference>
<dbReference type="AlphaFoldDB" id="A0A1H3ME65"/>
<keyword evidence="3" id="KW-0597">Phosphoprotein</keyword>
<dbReference type="SUPFAM" id="SSF52172">
    <property type="entry name" value="CheY-like"/>
    <property type="match status" value="1"/>
</dbReference>
<feature type="modified residue" description="4-aspartylphosphate" evidence="3">
    <location>
        <position position="54"/>
    </location>
</feature>
<keyword evidence="7" id="KW-1185">Reference proteome</keyword>
<evidence type="ECO:0000313" key="7">
    <source>
        <dbReference type="Proteomes" id="UP000198625"/>
    </source>
</evidence>
<dbReference type="PANTHER" id="PTHR37299:SF1">
    <property type="entry name" value="STAGE 0 SPORULATION PROTEIN A HOMOLOG"/>
    <property type="match status" value="1"/>
</dbReference>
<evidence type="ECO:0000313" key="6">
    <source>
        <dbReference type="EMBL" id="SDY74604.1"/>
    </source>
</evidence>
<evidence type="ECO:0000259" key="5">
    <source>
        <dbReference type="PROSITE" id="PS50930"/>
    </source>
</evidence>
<dbReference type="Proteomes" id="UP000198625">
    <property type="component" value="Unassembled WGS sequence"/>
</dbReference>